<organism evidence="1 2">
    <name type="scientific">Maridesulfovibrio hydrothermalis AM13 = DSM 14728</name>
    <dbReference type="NCBI Taxonomy" id="1121451"/>
    <lineage>
        <taxon>Bacteria</taxon>
        <taxon>Pseudomonadati</taxon>
        <taxon>Thermodesulfobacteriota</taxon>
        <taxon>Desulfovibrionia</taxon>
        <taxon>Desulfovibrionales</taxon>
        <taxon>Desulfovibrionaceae</taxon>
        <taxon>Maridesulfovibrio</taxon>
    </lineage>
</organism>
<proteinExistence type="predicted"/>
<dbReference type="HOGENOM" id="CLU_3042727_0_0_7"/>
<gene>
    <name evidence="1" type="ORF">DESAM_22403</name>
</gene>
<dbReference type="EMBL" id="FO203522">
    <property type="protein sequence ID" value="CCO24670.1"/>
    <property type="molecule type" value="Genomic_DNA"/>
</dbReference>
<keyword evidence="2" id="KW-1185">Reference proteome</keyword>
<name>L0REQ0_9BACT</name>
<evidence type="ECO:0000313" key="2">
    <source>
        <dbReference type="Proteomes" id="UP000010808"/>
    </source>
</evidence>
<evidence type="ECO:0000313" key="1">
    <source>
        <dbReference type="EMBL" id="CCO24670.1"/>
    </source>
</evidence>
<sequence length="54" mass="5925">MCSCANQKQSTKKGYVHDEHTLLLARPDTRDKPLPLLPFGPDGVHSAPAIRPLC</sequence>
<dbReference type="AlphaFoldDB" id="L0REQ0"/>
<accession>L0REQ0</accession>
<reference evidence="1 2" key="1">
    <citation type="submission" date="2012-10" db="EMBL/GenBank/DDBJ databases">
        <authorList>
            <person name="Genoscope - CEA"/>
        </authorList>
    </citation>
    <scope>NUCLEOTIDE SEQUENCE [LARGE SCALE GENOMIC DNA]</scope>
    <source>
        <strain evidence="2">AM13 / DSM 14728</strain>
    </source>
</reference>
<dbReference type="KEGG" id="dhy:DESAM_22403"/>
<protein>
    <submittedName>
        <fullName evidence="1">Uncharacterized protein</fullName>
    </submittedName>
</protein>
<dbReference type="Proteomes" id="UP000010808">
    <property type="component" value="Chromosome"/>
</dbReference>